<keyword evidence="9" id="KW-1185">Reference proteome</keyword>
<proteinExistence type="predicted"/>
<protein>
    <recommendedName>
        <fullName evidence="7">C2H2-type domain-containing protein</fullName>
    </recommendedName>
</protein>
<dbReference type="PROSITE" id="PS00028">
    <property type="entry name" value="ZINC_FINGER_C2H2_1"/>
    <property type="match status" value="2"/>
</dbReference>
<keyword evidence="2" id="KW-0677">Repeat</keyword>
<dbReference type="GO" id="GO:0010468">
    <property type="term" value="P:regulation of gene expression"/>
    <property type="evidence" value="ECO:0007669"/>
    <property type="project" value="TreeGrafter"/>
</dbReference>
<feature type="region of interest" description="Disordered" evidence="6">
    <location>
        <begin position="142"/>
        <end position="161"/>
    </location>
</feature>
<dbReference type="GO" id="GO:0008270">
    <property type="term" value="F:zinc ion binding"/>
    <property type="evidence" value="ECO:0007669"/>
    <property type="project" value="UniProtKB-KW"/>
</dbReference>
<name>A0AAV2SL53_MEGNR</name>
<evidence type="ECO:0000256" key="4">
    <source>
        <dbReference type="ARBA" id="ARBA00022833"/>
    </source>
</evidence>
<organism evidence="8 9">
    <name type="scientific">Meganyctiphanes norvegica</name>
    <name type="common">Northern krill</name>
    <name type="synonym">Thysanopoda norvegica</name>
    <dbReference type="NCBI Taxonomy" id="48144"/>
    <lineage>
        <taxon>Eukaryota</taxon>
        <taxon>Metazoa</taxon>
        <taxon>Ecdysozoa</taxon>
        <taxon>Arthropoda</taxon>
        <taxon>Crustacea</taxon>
        <taxon>Multicrustacea</taxon>
        <taxon>Malacostraca</taxon>
        <taxon>Eumalacostraca</taxon>
        <taxon>Eucarida</taxon>
        <taxon>Euphausiacea</taxon>
        <taxon>Euphausiidae</taxon>
        <taxon>Meganyctiphanes</taxon>
    </lineage>
</organism>
<sequence length="348" mass="40044">MNRYARWGYHDQNVTKNAYVTCVQSLTQRLKLRTTKRRLVMNSCIPNAKTTKTKLHCHECDFYSTSFDKLWKHKKRHKYKQPLFKESFKQDHPIKNTFVCTECHYKCDNIGELLKHKLTHRTDSNLTPIGNGDTSSNVHLEAKGEAENSSECDSKSSKKECQDEHVMKHAGAWIREQETHDAATPGKPIQCSQCNIEFDSPEALVAHIKYHTSGSLNDEHQNLVISMDISNENIVLHTKPLSTDNIQDLLRLECDIPTSNDINELRTFSQYSEMPQHANDMTSICGLCNKIENHECIYKCNFRNDLELQINSHENSNLEDDQFECSLCDYVSSSEEGIQEHSLLCKGE</sequence>
<dbReference type="GO" id="GO:0005634">
    <property type="term" value="C:nucleus"/>
    <property type="evidence" value="ECO:0007669"/>
    <property type="project" value="TreeGrafter"/>
</dbReference>
<gene>
    <name evidence="8" type="ORF">MNOR_LOCUS38945</name>
</gene>
<evidence type="ECO:0000313" key="8">
    <source>
        <dbReference type="EMBL" id="CAL4218911.1"/>
    </source>
</evidence>
<evidence type="ECO:0000259" key="7">
    <source>
        <dbReference type="PROSITE" id="PS50157"/>
    </source>
</evidence>
<evidence type="ECO:0000256" key="3">
    <source>
        <dbReference type="ARBA" id="ARBA00022771"/>
    </source>
</evidence>
<evidence type="ECO:0000256" key="1">
    <source>
        <dbReference type="ARBA" id="ARBA00022723"/>
    </source>
</evidence>
<dbReference type="PROSITE" id="PS50157">
    <property type="entry name" value="ZINC_FINGER_C2H2_2"/>
    <property type="match status" value="1"/>
</dbReference>
<dbReference type="InterPro" id="IPR036236">
    <property type="entry name" value="Znf_C2H2_sf"/>
</dbReference>
<comment type="caution">
    <text evidence="8">The sequence shown here is derived from an EMBL/GenBank/DDBJ whole genome shotgun (WGS) entry which is preliminary data.</text>
</comment>
<keyword evidence="3 5" id="KW-0863">Zinc-finger</keyword>
<dbReference type="SUPFAM" id="SSF57667">
    <property type="entry name" value="beta-beta-alpha zinc fingers"/>
    <property type="match status" value="1"/>
</dbReference>
<reference evidence="8 9" key="1">
    <citation type="submission" date="2024-05" db="EMBL/GenBank/DDBJ databases">
        <authorList>
            <person name="Wallberg A."/>
        </authorList>
    </citation>
    <scope>NUCLEOTIDE SEQUENCE [LARGE SCALE GENOMIC DNA]</scope>
</reference>
<dbReference type="Proteomes" id="UP001497623">
    <property type="component" value="Unassembled WGS sequence"/>
</dbReference>
<dbReference type="AlphaFoldDB" id="A0AAV2SL53"/>
<dbReference type="PANTHER" id="PTHR24403:SF67">
    <property type="entry name" value="FI01116P-RELATED"/>
    <property type="match status" value="1"/>
</dbReference>
<evidence type="ECO:0000256" key="5">
    <source>
        <dbReference type="PROSITE-ProRule" id="PRU00042"/>
    </source>
</evidence>
<keyword evidence="4" id="KW-0862">Zinc</keyword>
<dbReference type="Gene3D" id="3.30.160.60">
    <property type="entry name" value="Classic Zinc Finger"/>
    <property type="match status" value="1"/>
</dbReference>
<evidence type="ECO:0000256" key="6">
    <source>
        <dbReference type="SAM" id="MobiDB-lite"/>
    </source>
</evidence>
<dbReference type="InterPro" id="IPR013087">
    <property type="entry name" value="Znf_C2H2_type"/>
</dbReference>
<dbReference type="InterPro" id="IPR050688">
    <property type="entry name" value="Zinc_finger/UBP_domain"/>
</dbReference>
<dbReference type="SMART" id="SM00355">
    <property type="entry name" value="ZnF_C2H2"/>
    <property type="match status" value="4"/>
</dbReference>
<evidence type="ECO:0000256" key="2">
    <source>
        <dbReference type="ARBA" id="ARBA00022737"/>
    </source>
</evidence>
<evidence type="ECO:0000313" key="9">
    <source>
        <dbReference type="Proteomes" id="UP001497623"/>
    </source>
</evidence>
<dbReference type="PANTHER" id="PTHR24403">
    <property type="entry name" value="ZINC FINGER PROTEIN"/>
    <property type="match status" value="1"/>
</dbReference>
<keyword evidence="1" id="KW-0479">Metal-binding</keyword>
<dbReference type="EMBL" id="CAXKWB010094400">
    <property type="protein sequence ID" value="CAL4218911.1"/>
    <property type="molecule type" value="Genomic_DNA"/>
</dbReference>
<accession>A0AAV2SL53</accession>
<feature type="domain" description="C2H2-type" evidence="7">
    <location>
        <begin position="189"/>
        <end position="216"/>
    </location>
</feature>